<evidence type="ECO:0000313" key="3">
    <source>
        <dbReference type="Proteomes" id="UP001341281"/>
    </source>
</evidence>
<evidence type="ECO:0000313" key="2">
    <source>
        <dbReference type="EMBL" id="WVZ99229.1"/>
    </source>
</evidence>
<accession>A0AAQ3UX54</accession>
<dbReference type="Proteomes" id="UP001341281">
    <property type="component" value="Chromosome 10"/>
</dbReference>
<feature type="region of interest" description="Disordered" evidence="1">
    <location>
        <begin position="64"/>
        <end position="108"/>
    </location>
</feature>
<gene>
    <name evidence="2" type="ORF">U9M48_044558</name>
</gene>
<evidence type="ECO:0000256" key="1">
    <source>
        <dbReference type="SAM" id="MobiDB-lite"/>
    </source>
</evidence>
<reference evidence="2 3" key="1">
    <citation type="submission" date="2024-02" db="EMBL/GenBank/DDBJ databases">
        <title>High-quality chromosome-scale genome assembly of Pensacola bahiagrass (Paspalum notatum Flugge var. saurae).</title>
        <authorList>
            <person name="Vega J.M."/>
            <person name="Podio M."/>
            <person name="Orjuela J."/>
            <person name="Siena L.A."/>
            <person name="Pessino S.C."/>
            <person name="Combes M.C."/>
            <person name="Mariac C."/>
            <person name="Albertini E."/>
            <person name="Pupilli F."/>
            <person name="Ortiz J.P.A."/>
            <person name="Leblanc O."/>
        </authorList>
    </citation>
    <scope>NUCLEOTIDE SEQUENCE [LARGE SCALE GENOMIC DNA]</scope>
    <source>
        <strain evidence="2">R1</strain>
        <tissue evidence="2">Leaf</tissue>
    </source>
</reference>
<organism evidence="2 3">
    <name type="scientific">Paspalum notatum var. saurae</name>
    <dbReference type="NCBI Taxonomy" id="547442"/>
    <lineage>
        <taxon>Eukaryota</taxon>
        <taxon>Viridiplantae</taxon>
        <taxon>Streptophyta</taxon>
        <taxon>Embryophyta</taxon>
        <taxon>Tracheophyta</taxon>
        <taxon>Spermatophyta</taxon>
        <taxon>Magnoliopsida</taxon>
        <taxon>Liliopsida</taxon>
        <taxon>Poales</taxon>
        <taxon>Poaceae</taxon>
        <taxon>PACMAD clade</taxon>
        <taxon>Panicoideae</taxon>
        <taxon>Andropogonodae</taxon>
        <taxon>Paspaleae</taxon>
        <taxon>Paspalinae</taxon>
        <taxon>Paspalum</taxon>
    </lineage>
</organism>
<sequence>MRRGREWGAPGPAARFLLRLRTVQRAQRERRRSVRQGAPPQQCANVLCCVTTDLSREEWLTALRRGRSSQGSSRPIGISTQKDHAAASGGREREEGDRRGREERDESG</sequence>
<proteinExistence type="predicted"/>
<dbReference type="AlphaFoldDB" id="A0AAQ3UX54"/>
<dbReference type="EMBL" id="CP144754">
    <property type="protein sequence ID" value="WVZ99229.1"/>
    <property type="molecule type" value="Genomic_DNA"/>
</dbReference>
<feature type="compositionally biased region" description="Basic and acidic residues" evidence="1">
    <location>
        <begin position="81"/>
        <end position="108"/>
    </location>
</feature>
<name>A0AAQ3UX54_PASNO</name>
<keyword evidence="3" id="KW-1185">Reference proteome</keyword>
<protein>
    <submittedName>
        <fullName evidence="2">Uncharacterized protein</fullName>
    </submittedName>
</protein>